<dbReference type="Proteomes" id="UP000001225">
    <property type="component" value="Chromosome"/>
</dbReference>
<evidence type="ECO:0000256" key="1">
    <source>
        <dbReference type="ARBA" id="ARBA00022729"/>
    </source>
</evidence>
<accession>A9ICY7</accession>
<evidence type="ECO:0000313" key="3">
    <source>
        <dbReference type="EMBL" id="CAP44733.1"/>
    </source>
</evidence>
<name>A9ICY7_BORPD</name>
<dbReference type="InterPro" id="IPR004564">
    <property type="entry name" value="OM_lipoprot_carrier_LolA-like"/>
</dbReference>
<dbReference type="Pfam" id="PF19574">
    <property type="entry name" value="LolA_3"/>
    <property type="match status" value="1"/>
</dbReference>
<dbReference type="KEGG" id="bpt:Bpet4382"/>
<feature type="signal peptide" evidence="2">
    <location>
        <begin position="1"/>
        <end position="29"/>
    </location>
</feature>
<dbReference type="eggNOG" id="COG2834">
    <property type="taxonomic scope" value="Bacteria"/>
</dbReference>
<dbReference type="AlphaFoldDB" id="A9ICY7"/>
<keyword evidence="4" id="KW-1185">Reference proteome</keyword>
<dbReference type="SUPFAM" id="SSF89392">
    <property type="entry name" value="Prokaryotic lipoproteins and lipoprotein localization factors"/>
    <property type="match status" value="1"/>
</dbReference>
<evidence type="ECO:0000256" key="2">
    <source>
        <dbReference type="SAM" id="SignalP"/>
    </source>
</evidence>
<dbReference type="EMBL" id="AM902716">
    <property type="protein sequence ID" value="CAP44733.1"/>
    <property type="molecule type" value="Genomic_DNA"/>
</dbReference>
<feature type="chain" id="PRO_5002739474" evidence="2">
    <location>
        <begin position="30"/>
        <end position="206"/>
    </location>
</feature>
<protein>
    <submittedName>
        <fullName evidence="3">Secreted protein</fullName>
    </submittedName>
</protein>
<dbReference type="STRING" id="94624.Bpet4382"/>
<dbReference type="CDD" id="cd16325">
    <property type="entry name" value="LolA"/>
    <property type="match status" value="1"/>
</dbReference>
<organism evidence="3 4">
    <name type="scientific">Bordetella petrii (strain ATCC BAA-461 / DSM 12804 / CCUG 43448 / CIP 107267 / Se-1111R)</name>
    <dbReference type="NCBI Taxonomy" id="340100"/>
    <lineage>
        <taxon>Bacteria</taxon>
        <taxon>Pseudomonadati</taxon>
        <taxon>Pseudomonadota</taxon>
        <taxon>Betaproteobacteria</taxon>
        <taxon>Burkholderiales</taxon>
        <taxon>Alcaligenaceae</taxon>
        <taxon>Bordetella</taxon>
    </lineage>
</organism>
<proteinExistence type="predicted"/>
<keyword evidence="1 2" id="KW-0732">Signal</keyword>
<evidence type="ECO:0000313" key="4">
    <source>
        <dbReference type="Proteomes" id="UP000001225"/>
    </source>
</evidence>
<reference evidence="3 4" key="1">
    <citation type="journal article" date="2008" name="BMC Genomics">
        <title>The missing link: Bordetella petrii is endowed with both the metabolic versatility of environmental bacteria and virulence traits of pathogenic Bordetellae.</title>
        <authorList>
            <person name="Gross R."/>
            <person name="Guzman C.A."/>
            <person name="Sebaihia M."/>
            <person name="Martins Dos Santos V.A."/>
            <person name="Pieper D.H."/>
            <person name="Koebnik R."/>
            <person name="Lechner M."/>
            <person name="Bartels D."/>
            <person name="Buhrmester J."/>
            <person name="Choudhuri J.V."/>
            <person name="Ebensen T."/>
            <person name="Gaigalat L."/>
            <person name="Herrmann S."/>
            <person name="Khachane A.N."/>
            <person name="Larisch C."/>
            <person name="Link S."/>
            <person name="Linke B."/>
            <person name="Meyer F."/>
            <person name="Mormann S."/>
            <person name="Nakunst D."/>
            <person name="Rueckert C."/>
            <person name="Schneiker-Bekel S."/>
            <person name="Schulze K."/>
            <person name="Vorhoelter F.J."/>
            <person name="Yevsa T."/>
            <person name="Engle J.T."/>
            <person name="Goldman W.E."/>
            <person name="Puehler A."/>
            <person name="Goebel U.B."/>
            <person name="Goesmann A."/>
            <person name="Bloecker H."/>
            <person name="Kaiser O."/>
            <person name="Martinez-Arias R."/>
        </authorList>
    </citation>
    <scope>NUCLEOTIDE SEQUENCE [LARGE SCALE GENOMIC DNA]</scope>
    <source>
        <strain evidence="4">ATCC BAA-461 / DSM 12804 / CCUG 43448 / CIP 107267 / Se-1111R</strain>
    </source>
</reference>
<gene>
    <name evidence="3" type="ordered locus">Bpet4382</name>
</gene>
<sequence length="206" mass="22957">MTTTRHFLHHLLRLVALALCMQLPATGLAFELDQLRSTLTAAPVVRGTFVQEKHLRALPQPLVSRGTFVLAAGYGVLWQLRSPLQQTLRITTQGIAREQADGTWLNSPQGNSRESHMFLALLSGDTVGLAENFDLRLEGNADDWRLHMAPNSAIVRQIFTEIEIRGGALVRRIELRETQGDSTVLRMDDVQAFSTLNSDELRAFAN</sequence>
<dbReference type="Gene3D" id="2.50.20.10">
    <property type="entry name" value="Lipoprotein localisation LolA/LolB/LppX"/>
    <property type="match status" value="1"/>
</dbReference>
<dbReference type="InterPro" id="IPR029046">
    <property type="entry name" value="LolA/LolB/LppX"/>
</dbReference>